<dbReference type="GO" id="GO:0003723">
    <property type="term" value="F:RNA binding"/>
    <property type="evidence" value="ECO:0007669"/>
    <property type="project" value="UniProtKB-UniRule"/>
</dbReference>
<dbReference type="Proteomes" id="UP001321582">
    <property type="component" value="Chromosome"/>
</dbReference>
<organism evidence="4 5">
    <name type="scientific">Haliovirga abyssi</name>
    <dbReference type="NCBI Taxonomy" id="2996794"/>
    <lineage>
        <taxon>Bacteria</taxon>
        <taxon>Fusobacteriati</taxon>
        <taxon>Fusobacteriota</taxon>
        <taxon>Fusobacteriia</taxon>
        <taxon>Fusobacteriales</taxon>
        <taxon>Haliovirgaceae</taxon>
        <taxon>Haliovirga</taxon>
    </lineage>
</organism>
<reference evidence="4 5" key="1">
    <citation type="submission" date="2022-11" db="EMBL/GenBank/DDBJ databases">
        <title>Haliovirga abyssi gen. nov., sp. nov., a mesophilic fermentative bacterium isolated from the Iheya North hydrothermal field and the proposal of Haliovirgaceae fam. nov.</title>
        <authorList>
            <person name="Miyazaki U."/>
            <person name="Tame A."/>
            <person name="Miyazaki J."/>
            <person name="Takai K."/>
            <person name="Sawayama S."/>
            <person name="Kitajima M."/>
            <person name="Okamoto A."/>
            <person name="Nakagawa S."/>
        </authorList>
    </citation>
    <scope>NUCLEOTIDE SEQUENCE [LARGE SCALE GENOMIC DNA]</scope>
    <source>
        <strain evidence="4 5">IC12</strain>
    </source>
</reference>
<dbReference type="GO" id="GO:0005829">
    <property type="term" value="C:cytosol"/>
    <property type="evidence" value="ECO:0007669"/>
    <property type="project" value="TreeGrafter"/>
</dbReference>
<dbReference type="SUPFAM" id="SSF74982">
    <property type="entry name" value="Small protein B (SmpB)"/>
    <property type="match status" value="1"/>
</dbReference>
<dbReference type="NCBIfam" id="TIGR00086">
    <property type="entry name" value="smpB"/>
    <property type="match status" value="1"/>
</dbReference>
<keyword evidence="5" id="KW-1185">Reference proteome</keyword>
<dbReference type="Gene3D" id="2.40.280.10">
    <property type="match status" value="1"/>
</dbReference>
<proteinExistence type="inferred from homology"/>
<evidence type="ECO:0000256" key="1">
    <source>
        <dbReference type="ARBA" id="ARBA00022490"/>
    </source>
</evidence>
<evidence type="ECO:0000256" key="2">
    <source>
        <dbReference type="ARBA" id="ARBA00022884"/>
    </source>
</evidence>
<dbReference type="AlphaFoldDB" id="A0AAU9DA59"/>
<keyword evidence="1 3" id="KW-0963">Cytoplasm</keyword>
<dbReference type="CDD" id="cd09294">
    <property type="entry name" value="SmpB"/>
    <property type="match status" value="1"/>
</dbReference>
<dbReference type="NCBIfam" id="NF003843">
    <property type="entry name" value="PRK05422.1"/>
    <property type="match status" value="1"/>
</dbReference>
<dbReference type="GO" id="GO:0070930">
    <property type="term" value="P:trans-translation-dependent protein tagging"/>
    <property type="evidence" value="ECO:0007669"/>
    <property type="project" value="TreeGrafter"/>
</dbReference>
<comment type="subcellular location">
    <subcellularLocation>
        <location evidence="3">Cytoplasm</location>
    </subcellularLocation>
    <text evidence="3">The tmRNA-SmpB complex associates with stalled 70S ribosomes.</text>
</comment>
<name>A0AAU9DA59_9FUSO</name>
<dbReference type="RefSeq" id="WP_307905147.1">
    <property type="nucleotide sequence ID" value="NZ_AP027059.1"/>
</dbReference>
<protein>
    <recommendedName>
        <fullName evidence="3">SsrA-binding protein</fullName>
    </recommendedName>
    <alternativeName>
        <fullName evidence="3">Small protein B</fullName>
    </alternativeName>
</protein>
<dbReference type="PANTHER" id="PTHR30308:SF2">
    <property type="entry name" value="SSRA-BINDING PROTEIN"/>
    <property type="match status" value="1"/>
</dbReference>
<sequence length="147" mass="17030">MAIAANKKAYHDYTILEKLEVGIELKGTEVKSVKAGKTSIKESYVKILKDEVFILNMYIGSYEFGNIHNVDERRTRKLFLHKKEISKLAGKVSAKGFTLVPLKVYQKKRLIKLEIGLAQGKKLHDKREVLAKRDQLRDINRELKNYR</sequence>
<keyword evidence="2 3" id="KW-0694">RNA-binding</keyword>
<evidence type="ECO:0000313" key="5">
    <source>
        <dbReference type="Proteomes" id="UP001321582"/>
    </source>
</evidence>
<comment type="similarity">
    <text evidence="3">Belongs to the SmpB family.</text>
</comment>
<dbReference type="Pfam" id="PF01668">
    <property type="entry name" value="SmpB"/>
    <property type="match status" value="1"/>
</dbReference>
<gene>
    <name evidence="3 4" type="primary">smpB</name>
    <name evidence="4" type="ORF">HLVA_07840</name>
</gene>
<dbReference type="GO" id="GO:0070929">
    <property type="term" value="P:trans-translation"/>
    <property type="evidence" value="ECO:0007669"/>
    <property type="project" value="UniProtKB-UniRule"/>
</dbReference>
<dbReference type="EMBL" id="AP027059">
    <property type="protein sequence ID" value="BDU50215.1"/>
    <property type="molecule type" value="Genomic_DNA"/>
</dbReference>
<dbReference type="HAMAP" id="MF_00023">
    <property type="entry name" value="SmpB"/>
    <property type="match status" value="1"/>
</dbReference>
<dbReference type="InterPro" id="IPR023620">
    <property type="entry name" value="SmpB"/>
</dbReference>
<accession>A0AAU9DA59</accession>
<dbReference type="InterPro" id="IPR000037">
    <property type="entry name" value="SsrA-bd_prot"/>
</dbReference>
<evidence type="ECO:0000313" key="4">
    <source>
        <dbReference type="EMBL" id="BDU50215.1"/>
    </source>
</evidence>
<evidence type="ECO:0000256" key="3">
    <source>
        <dbReference type="HAMAP-Rule" id="MF_00023"/>
    </source>
</evidence>
<comment type="function">
    <text evidence="3">Required for rescue of stalled ribosomes mediated by trans-translation. Binds to transfer-messenger RNA (tmRNA), required for stable association of tmRNA with ribosomes. tmRNA and SmpB together mimic tRNA shape, replacing the anticodon stem-loop with SmpB. tmRNA is encoded by the ssrA gene; the 2 termini fold to resemble tRNA(Ala) and it encodes a 'tag peptide', a short internal open reading frame. During trans-translation Ala-aminoacylated tmRNA acts like a tRNA, entering the A-site of stalled ribosomes, displacing the stalled mRNA. The ribosome then switches to translate the ORF on the tmRNA; the nascent peptide is terminated with the 'tag peptide' encoded by the tmRNA and targeted for degradation. The ribosome is freed to recommence translation, which seems to be the essential function of trans-translation.</text>
</comment>
<dbReference type="KEGG" id="haby:HLVA_07840"/>
<dbReference type="PANTHER" id="PTHR30308">
    <property type="entry name" value="TMRNA-BINDING COMPONENT OF TRANS-TRANSLATION TAGGING COMPLEX"/>
    <property type="match status" value="1"/>
</dbReference>